<dbReference type="Pfam" id="PF01472">
    <property type="entry name" value="PUA"/>
    <property type="match status" value="1"/>
</dbReference>
<keyword evidence="2 5" id="KW-0413">Isomerase</keyword>
<dbReference type="GO" id="GO:0031120">
    <property type="term" value="P:snRNA pseudouridine synthesis"/>
    <property type="evidence" value="ECO:0007669"/>
    <property type="project" value="TreeGrafter"/>
</dbReference>
<dbReference type="STRING" id="487685.SAMN04488696_2566"/>
<dbReference type="InterPro" id="IPR032819">
    <property type="entry name" value="TruB_C"/>
</dbReference>
<feature type="domain" description="Dyskerin-like" evidence="7">
    <location>
        <begin position="4"/>
        <end position="62"/>
    </location>
</feature>
<dbReference type="EC" id="5.4.99.25" evidence="5"/>
<dbReference type="RefSeq" id="WP_091937555.1">
    <property type="nucleotide sequence ID" value="NZ_FOUJ01000006.1"/>
</dbReference>
<dbReference type="NCBIfam" id="TIGR00451">
    <property type="entry name" value="unchar_dom_2"/>
    <property type="match status" value="1"/>
</dbReference>
<evidence type="ECO:0000313" key="9">
    <source>
        <dbReference type="Proteomes" id="UP000198535"/>
    </source>
</evidence>
<dbReference type="Proteomes" id="UP000198535">
    <property type="component" value="Unassembled WGS sequence"/>
</dbReference>
<dbReference type="AlphaFoldDB" id="A0A1I4U535"/>
<evidence type="ECO:0000256" key="4">
    <source>
        <dbReference type="ARBA" id="ARBA00060775"/>
    </source>
</evidence>
<dbReference type="GO" id="GO:0003723">
    <property type="term" value="F:RNA binding"/>
    <property type="evidence" value="ECO:0007669"/>
    <property type="project" value="InterPro"/>
</dbReference>
<dbReference type="GO" id="GO:0000495">
    <property type="term" value="P:box H/ACA sno(s)RNA 3'-end processing"/>
    <property type="evidence" value="ECO:0007669"/>
    <property type="project" value="TreeGrafter"/>
</dbReference>
<gene>
    <name evidence="5" type="primary">truB</name>
    <name evidence="8" type="ORF">SAMN04488696_2566</name>
</gene>
<dbReference type="EMBL" id="FOUJ01000006">
    <property type="protein sequence ID" value="SFM84092.1"/>
    <property type="molecule type" value="Genomic_DNA"/>
</dbReference>
<feature type="active site" description="Nucleophile" evidence="5">
    <location>
        <position position="81"/>
    </location>
</feature>
<dbReference type="InterPro" id="IPR015947">
    <property type="entry name" value="PUA-like_sf"/>
</dbReference>
<dbReference type="InterPro" id="IPR026326">
    <property type="entry name" value="TruB_arch"/>
</dbReference>
<comment type="similarity">
    <text evidence="4 5">Belongs to the pseudouridine synthase TruB family. Type 2 subfamily.</text>
</comment>
<evidence type="ECO:0000313" key="8">
    <source>
        <dbReference type="EMBL" id="SFM84092.1"/>
    </source>
</evidence>
<organism evidence="8 9">
    <name type="scientific">Methanolobus profundi</name>
    <dbReference type="NCBI Taxonomy" id="487685"/>
    <lineage>
        <taxon>Archaea</taxon>
        <taxon>Methanobacteriati</taxon>
        <taxon>Methanobacteriota</taxon>
        <taxon>Stenosarchaea group</taxon>
        <taxon>Methanomicrobia</taxon>
        <taxon>Methanosarcinales</taxon>
        <taxon>Methanosarcinaceae</taxon>
        <taxon>Methanolobus</taxon>
    </lineage>
</organism>
<protein>
    <recommendedName>
        <fullName evidence="5">Probable tRNA pseudouridine synthase B</fullName>
        <ecNumber evidence="5">5.4.99.25</ecNumber>
    </recommendedName>
    <alternativeName>
        <fullName evidence="5">tRNA pseudouridine(55) synthase</fullName>
        <shortName evidence="5">Psi55 synthase</shortName>
    </alternativeName>
    <alternativeName>
        <fullName evidence="5">tRNA pseudouridylate synthase</fullName>
    </alternativeName>
    <alternativeName>
        <fullName evidence="5">tRNA-uridine isomerase</fullName>
    </alternativeName>
</protein>
<dbReference type="FunFam" id="3.30.2350.10:FF:000001">
    <property type="entry name" value="H/ACA ribonucleoprotein complex subunit CBF5"/>
    <property type="match status" value="1"/>
</dbReference>
<keyword evidence="1 5" id="KW-0819">tRNA processing</keyword>
<dbReference type="InterPro" id="IPR004802">
    <property type="entry name" value="tRNA_PsdUridine_synth_B_fam"/>
</dbReference>
<evidence type="ECO:0000259" key="7">
    <source>
        <dbReference type="SMART" id="SM01136"/>
    </source>
</evidence>
<dbReference type="GO" id="GO:0160148">
    <property type="term" value="F:tRNA pseudouridine(55) synthase activity"/>
    <property type="evidence" value="ECO:0007669"/>
    <property type="project" value="UniProtKB-EC"/>
</dbReference>
<dbReference type="PANTHER" id="PTHR23127:SF0">
    <property type="entry name" value="H_ACA RIBONUCLEOPROTEIN COMPLEX SUBUNIT DKC1"/>
    <property type="match status" value="1"/>
</dbReference>
<dbReference type="SMART" id="SM00359">
    <property type="entry name" value="PUA"/>
    <property type="match status" value="1"/>
</dbReference>
<name>A0A1I4U535_9EURY</name>
<sequence>MRSHTDTCILPSEQKRELVHKAEATTSLLHGCSPYERPMKQYIEMGVVNLDKPAGPTSHEVTAWVKDILELNRAGHSGSLDPVVTGVLPIMLGRATKTVSALRLSGKEYICLMTLHEAVPERKVRRVCKDFTGPLFQMPPIISAVKRAVRVRKIYYLEVLDVKEKSVLMRVGCEAGTYMRKLCHDIGVALGCGAHMQELRRTKTGPFREDTLVTLHDLKDAYVLLKEENDESFLREVIRPMEEGLSHLPKVIIRDSAVDAVCRGAAIAVPGILSFDKNINKDDDICLFTLKGEAVALCRSLMSTDEMLQNTHGIVATTERVIIDAGTYPQGWHSKPDNTE</sequence>
<dbReference type="PANTHER" id="PTHR23127">
    <property type="entry name" value="CENTROMERE/MICROTUBULE BINDING PROTEIN CBF5"/>
    <property type="match status" value="1"/>
</dbReference>
<evidence type="ECO:0000256" key="3">
    <source>
        <dbReference type="ARBA" id="ARBA00060072"/>
    </source>
</evidence>
<comment type="catalytic activity">
    <reaction evidence="5">
        <text>uridine(55) in tRNA = pseudouridine(55) in tRNA</text>
        <dbReference type="Rhea" id="RHEA:42532"/>
        <dbReference type="Rhea" id="RHEA-COMP:10101"/>
        <dbReference type="Rhea" id="RHEA-COMP:10102"/>
        <dbReference type="ChEBI" id="CHEBI:65314"/>
        <dbReference type="ChEBI" id="CHEBI:65315"/>
        <dbReference type="EC" id="5.4.99.25"/>
    </reaction>
</comment>
<dbReference type="NCBIfam" id="TIGR00425">
    <property type="entry name" value="CBF5"/>
    <property type="match status" value="1"/>
</dbReference>
<dbReference type="InterPro" id="IPR002478">
    <property type="entry name" value="PUA"/>
</dbReference>
<evidence type="ECO:0000256" key="1">
    <source>
        <dbReference type="ARBA" id="ARBA00022694"/>
    </source>
</evidence>
<dbReference type="SUPFAM" id="SSF55120">
    <property type="entry name" value="Pseudouridine synthase"/>
    <property type="match status" value="1"/>
</dbReference>
<dbReference type="Pfam" id="PF08068">
    <property type="entry name" value="DKCLD"/>
    <property type="match status" value="1"/>
</dbReference>
<dbReference type="SUPFAM" id="SSF88697">
    <property type="entry name" value="PUA domain-like"/>
    <property type="match status" value="1"/>
</dbReference>
<feature type="domain" description="PUA" evidence="6">
    <location>
        <begin position="249"/>
        <end position="323"/>
    </location>
</feature>
<dbReference type="CDD" id="cd02572">
    <property type="entry name" value="PseudoU_synth_hDyskerin"/>
    <property type="match status" value="1"/>
</dbReference>
<keyword evidence="9" id="KW-1185">Reference proteome</keyword>
<dbReference type="InterPro" id="IPR020103">
    <property type="entry name" value="PsdUridine_synth_cat_dom_sf"/>
</dbReference>
<dbReference type="HAMAP" id="MF_01081">
    <property type="entry name" value="TruB_arch"/>
    <property type="match status" value="1"/>
</dbReference>
<dbReference type="Pfam" id="PF01509">
    <property type="entry name" value="TruB_N"/>
    <property type="match status" value="1"/>
</dbReference>
<dbReference type="InterPro" id="IPR012960">
    <property type="entry name" value="Dyskerin-like"/>
</dbReference>
<comment type="function">
    <text evidence="3 5">Could be responsible for synthesis of pseudouridine from uracil-55 in the psi GC loop of transfer RNAs.</text>
</comment>
<dbReference type="PROSITE" id="PS50890">
    <property type="entry name" value="PUA"/>
    <property type="match status" value="1"/>
</dbReference>
<evidence type="ECO:0000259" key="6">
    <source>
        <dbReference type="SMART" id="SM00359"/>
    </source>
</evidence>
<dbReference type="GO" id="GO:0031118">
    <property type="term" value="P:rRNA pseudouridine synthesis"/>
    <property type="evidence" value="ECO:0007669"/>
    <property type="project" value="TreeGrafter"/>
</dbReference>
<proteinExistence type="inferred from homology"/>
<dbReference type="Gene3D" id="3.30.2350.10">
    <property type="entry name" value="Pseudouridine synthase"/>
    <property type="match status" value="1"/>
</dbReference>
<dbReference type="GO" id="GO:0031119">
    <property type="term" value="P:tRNA pseudouridine synthesis"/>
    <property type="evidence" value="ECO:0007669"/>
    <property type="project" value="UniProtKB-UniRule"/>
</dbReference>
<dbReference type="InterPro" id="IPR002501">
    <property type="entry name" value="PsdUridine_synth_N"/>
</dbReference>
<dbReference type="NCBIfam" id="NF003280">
    <property type="entry name" value="PRK04270.1"/>
    <property type="match status" value="1"/>
</dbReference>
<dbReference type="Pfam" id="PF16198">
    <property type="entry name" value="TruB_C_2"/>
    <property type="match status" value="1"/>
</dbReference>
<evidence type="ECO:0000256" key="2">
    <source>
        <dbReference type="ARBA" id="ARBA00023235"/>
    </source>
</evidence>
<dbReference type="InterPro" id="IPR036974">
    <property type="entry name" value="PUA_sf"/>
</dbReference>
<dbReference type="CDD" id="cd21148">
    <property type="entry name" value="PUA_Cbf5"/>
    <property type="match status" value="1"/>
</dbReference>
<dbReference type="InterPro" id="IPR004521">
    <property type="entry name" value="Uncharacterised_CHP00451"/>
</dbReference>
<dbReference type="OrthoDB" id="35866at2157"/>
<dbReference type="Gene3D" id="2.30.130.10">
    <property type="entry name" value="PUA domain"/>
    <property type="match status" value="1"/>
</dbReference>
<accession>A0A1I4U535</accession>
<evidence type="ECO:0000256" key="5">
    <source>
        <dbReference type="HAMAP-Rule" id="MF_01081"/>
    </source>
</evidence>
<dbReference type="GO" id="GO:1990481">
    <property type="term" value="P:mRNA pseudouridine synthesis"/>
    <property type="evidence" value="ECO:0007669"/>
    <property type="project" value="TreeGrafter"/>
</dbReference>
<dbReference type="SMART" id="SM01136">
    <property type="entry name" value="DKCLD"/>
    <property type="match status" value="1"/>
</dbReference>
<reference evidence="9" key="1">
    <citation type="submission" date="2016-10" db="EMBL/GenBank/DDBJ databases">
        <authorList>
            <person name="Varghese N."/>
            <person name="Submissions S."/>
        </authorList>
    </citation>
    <scope>NUCLEOTIDE SEQUENCE [LARGE SCALE GENOMIC DNA]</scope>
    <source>
        <strain evidence="9">Mob M</strain>
    </source>
</reference>